<organism evidence="1 2">
    <name type="scientific">Pterulicium gracile</name>
    <dbReference type="NCBI Taxonomy" id="1884261"/>
    <lineage>
        <taxon>Eukaryota</taxon>
        <taxon>Fungi</taxon>
        <taxon>Dikarya</taxon>
        <taxon>Basidiomycota</taxon>
        <taxon>Agaricomycotina</taxon>
        <taxon>Agaricomycetes</taxon>
        <taxon>Agaricomycetidae</taxon>
        <taxon>Agaricales</taxon>
        <taxon>Pleurotineae</taxon>
        <taxon>Pterulaceae</taxon>
        <taxon>Pterulicium</taxon>
    </lineage>
</organism>
<sequence>MQTGTIAIASLQHQIVLVQATRSNTKSDRFVEVQTFSSFGAGLFIQNSEAPSRIKASSILRVVDVPSTSICQCFLDSTLSLDHVHSSGGLYSMPSFNDSDCESTLSASSDMAPEILEVSPRAYSEFLSMKEKHAMKKSEPFWKKLYSRRR</sequence>
<gene>
    <name evidence="1" type="ORF">BDV98DRAFT_653952</name>
</gene>
<dbReference type="Proteomes" id="UP000305067">
    <property type="component" value="Unassembled WGS sequence"/>
</dbReference>
<dbReference type="EMBL" id="ML178817">
    <property type="protein sequence ID" value="TFL05403.1"/>
    <property type="molecule type" value="Genomic_DNA"/>
</dbReference>
<name>A0A5C3QTP2_9AGAR</name>
<keyword evidence="2" id="KW-1185">Reference proteome</keyword>
<proteinExistence type="predicted"/>
<dbReference type="OrthoDB" id="3212455at2759"/>
<reference evidence="1 2" key="1">
    <citation type="journal article" date="2019" name="Nat. Ecol. Evol.">
        <title>Megaphylogeny resolves global patterns of mushroom evolution.</title>
        <authorList>
            <person name="Varga T."/>
            <person name="Krizsan K."/>
            <person name="Foldi C."/>
            <person name="Dima B."/>
            <person name="Sanchez-Garcia M."/>
            <person name="Sanchez-Ramirez S."/>
            <person name="Szollosi G.J."/>
            <person name="Szarkandi J.G."/>
            <person name="Papp V."/>
            <person name="Albert L."/>
            <person name="Andreopoulos W."/>
            <person name="Angelini C."/>
            <person name="Antonin V."/>
            <person name="Barry K.W."/>
            <person name="Bougher N.L."/>
            <person name="Buchanan P."/>
            <person name="Buyck B."/>
            <person name="Bense V."/>
            <person name="Catcheside P."/>
            <person name="Chovatia M."/>
            <person name="Cooper J."/>
            <person name="Damon W."/>
            <person name="Desjardin D."/>
            <person name="Finy P."/>
            <person name="Geml J."/>
            <person name="Haridas S."/>
            <person name="Hughes K."/>
            <person name="Justo A."/>
            <person name="Karasinski D."/>
            <person name="Kautmanova I."/>
            <person name="Kiss B."/>
            <person name="Kocsube S."/>
            <person name="Kotiranta H."/>
            <person name="LaButti K.M."/>
            <person name="Lechner B.E."/>
            <person name="Liimatainen K."/>
            <person name="Lipzen A."/>
            <person name="Lukacs Z."/>
            <person name="Mihaltcheva S."/>
            <person name="Morgado L.N."/>
            <person name="Niskanen T."/>
            <person name="Noordeloos M.E."/>
            <person name="Ohm R.A."/>
            <person name="Ortiz-Santana B."/>
            <person name="Ovrebo C."/>
            <person name="Racz N."/>
            <person name="Riley R."/>
            <person name="Savchenko A."/>
            <person name="Shiryaev A."/>
            <person name="Soop K."/>
            <person name="Spirin V."/>
            <person name="Szebenyi C."/>
            <person name="Tomsovsky M."/>
            <person name="Tulloss R.E."/>
            <person name="Uehling J."/>
            <person name="Grigoriev I.V."/>
            <person name="Vagvolgyi C."/>
            <person name="Papp T."/>
            <person name="Martin F.M."/>
            <person name="Miettinen O."/>
            <person name="Hibbett D.S."/>
            <person name="Nagy L.G."/>
        </authorList>
    </citation>
    <scope>NUCLEOTIDE SEQUENCE [LARGE SCALE GENOMIC DNA]</scope>
    <source>
        <strain evidence="1 2">CBS 309.79</strain>
    </source>
</reference>
<protein>
    <submittedName>
        <fullName evidence="1">Uncharacterized protein</fullName>
    </submittedName>
</protein>
<evidence type="ECO:0000313" key="2">
    <source>
        <dbReference type="Proteomes" id="UP000305067"/>
    </source>
</evidence>
<accession>A0A5C3QTP2</accession>
<dbReference type="AlphaFoldDB" id="A0A5C3QTP2"/>
<evidence type="ECO:0000313" key="1">
    <source>
        <dbReference type="EMBL" id="TFL05403.1"/>
    </source>
</evidence>